<feature type="domain" description="Zn(2)-C6 fungal-type" evidence="4">
    <location>
        <begin position="30"/>
        <end position="63"/>
    </location>
</feature>
<dbReference type="PANTHER" id="PTHR46910:SF38">
    <property type="entry name" value="ZN(2)-C6 FUNGAL-TYPE DOMAIN-CONTAINING PROTEIN"/>
    <property type="match status" value="1"/>
</dbReference>
<feature type="region of interest" description="Disordered" evidence="3">
    <location>
        <begin position="198"/>
        <end position="217"/>
    </location>
</feature>
<dbReference type="CDD" id="cd15486">
    <property type="entry name" value="ZIP_Sip4"/>
    <property type="match status" value="1"/>
</dbReference>
<dbReference type="GO" id="GO:0003677">
    <property type="term" value="F:DNA binding"/>
    <property type="evidence" value="ECO:0007669"/>
    <property type="project" value="InterPro"/>
</dbReference>
<dbReference type="Pfam" id="PF00172">
    <property type="entry name" value="Zn_clus"/>
    <property type="match status" value="1"/>
</dbReference>
<dbReference type="CDD" id="cd12148">
    <property type="entry name" value="fungal_TF_MHR"/>
    <property type="match status" value="1"/>
</dbReference>
<reference evidence="5" key="1">
    <citation type="journal article" date="2020" name="Nat. Commun.">
        <title>Large-scale genome sequencing of mycorrhizal fungi provides insights into the early evolution of symbiotic traits.</title>
        <authorList>
            <person name="Miyauchi S."/>
            <person name="Kiss E."/>
            <person name="Kuo A."/>
            <person name="Drula E."/>
            <person name="Kohler A."/>
            <person name="Sanchez-Garcia M."/>
            <person name="Morin E."/>
            <person name="Andreopoulos B."/>
            <person name="Barry K.W."/>
            <person name="Bonito G."/>
            <person name="Buee M."/>
            <person name="Carver A."/>
            <person name="Chen C."/>
            <person name="Cichocki N."/>
            <person name="Clum A."/>
            <person name="Culley D."/>
            <person name="Crous P.W."/>
            <person name="Fauchery L."/>
            <person name="Girlanda M."/>
            <person name="Hayes R.D."/>
            <person name="Keri Z."/>
            <person name="LaButti K."/>
            <person name="Lipzen A."/>
            <person name="Lombard V."/>
            <person name="Magnuson J."/>
            <person name="Maillard F."/>
            <person name="Murat C."/>
            <person name="Nolan M."/>
            <person name="Ohm R.A."/>
            <person name="Pangilinan J."/>
            <person name="Pereira M.F."/>
            <person name="Perotto S."/>
            <person name="Peter M."/>
            <person name="Pfister S."/>
            <person name="Riley R."/>
            <person name="Sitrit Y."/>
            <person name="Stielow J.B."/>
            <person name="Szollosi G."/>
            <person name="Zifcakova L."/>
            <person name="Stursova M."/>
            <person name="Spatafora J.W."/>
            <person name="Tedersoo L."/>
            <person name="Vaario L.M."/>
            <person name="Yamada A."/>
            <person name="Yan M."/>
            <person name="Wang P."/>
            <person name="Xu J."/>
            <person name="Bruns T."/>
            <person name="Baldrian P."/>
            <person name="Vilgalys R."/>
            <person name="Dunand C."/>
            <person name="Henrissat B."/>
            <person name="Grigoriev I.V."/>
            <person name="Hibbett D."/>
            <person name="Nagy L.G."/>
            <person name="Martin F.M."/>
        </authorList>
    </citation>
    <scope>NUCLEOTIDE SEQUENCE</scope>
    <source>
        <strain evidence="5">UH-Tt-Lm1</strain>
    </source>
</reference>
<dbReference type="SUPFAM" id="SSF57701">
    <property type="entry name" value="Zn2/Cys6 DNA-binding domain"/>
    <property type="match status" value="1"/>
</dbReference>
<dbReference type="PROSITE" id="PS00463">
    <property type="entry name" value="ZN2_CY6_FUNGAL_1"/>
    <property type="match status" value="1"/>
</dbReference>
<feature type="compositionally biased region" description="Acidic residues" evidence="3">
    <location>
        <begin position="1"/>
        <end position="10"/>
    </location>
</feature>
<dbReference type="OrthoDB" id="4456959at2759"/>
<dbReference type="PROSITE" id="PS50048">
    <property type="entry name" value="ZN2_CY6_FUNGAL_2"/>
    <property type="match status" value="1"/>
</dbReference>
<dbReference type="CDD" id="cd00067">
    <property type="entry name" value="GAL4"/>
    <property type="match status" value="1"/>
</dbReference>
<dbReference type="GO" id="GO:0006351">
    <property type="term" value="P:DNA-templated transcription"/>
    <property type="evidence" value="ECO:0007669"/>
    <property type="project" value="InterPro"/>
</dbReference>
<evidence type="ECO:0000259" key="4">
    <source>
        <dbReference type="PROSITE" id="PS50048"/>
    </source>
</evidence>
<gene>
    <name evidence="5" type="ORF">BJ322DRAFT_459244</name>
</gene>
<protein>
    <submittedName>
        <fullName evidence="5">Fungal-specific transcription factor domain-containing protein</fullName>
    </submittedName>
</protein>
<dbReference type="Gene3D" id="4.10.240.10">
    <property type="entry name" value="Zn(2)-C6 fungal-type DNA-binding domain"/>
    <property type="match status" value="1"/>
</dbReference>
<organism evidence="5 6">
    <name type="scientific">Thelephora terrestris</name>
    <dbReference type="NCBI Taxonomy" id="56493"/>
    <lineage>
        <taxon>Eukaryota</taxon>
        <taxon>Fungi</taxon>
        <taxon>Dikarya</taxon>
        <taxon>Basidiomycota</taxon>
        <taxon>Agaricomycotina</taxon>
        <taxon>Agaricomycetes</taxon>
        <taxon>Thelephorales</taxon>
        <taxon>Thelephoraceae</taxon>
        <taxon>Thelephora</taxon>
    </lineage>
</organism>
<evidence type="ECO:0000256" key="2">
    <source>
        <dbReference type="ARBA" id="ARBA00023242"/>
    </source>
</evidence>
<feature type="region of interest" description="Disordered" evidence="3">
    <location>
        <begin position="1"/>
        <end position="28"/>
    </location>
</feature>
<feature type="compositionally biased region" description="Low complexity" evidence="3">
    <location>
        <begin position="764"/>
        <end position="777"/>
    </location>
</feature>
<comment type="caution">
    <text evidence="5">The sequence shown here is derived from an EMBL/GenBank/DDBJ whole genome shotgun (WGS) entry which is preliminary data.</text>
</comment>
<dbReference type="Proteomes" id="UP000736335">
    <property type="component" value="Unassembled WGS sequence"/>
</dbReference>
<keyword evidence="1" id="KW-0479">Metal-binding</keyword>
<feature type="region of interest" description="Disordered" evidence="3">
    <location>
        <begin position="860"/>
        <end position="880"/>
    </location>
</feature>
<name>A0A9P6L198_9AGAM</name>
<dbReference type="GO" id="GO:0008270">
    <property type="term" value="F:zinc ion binding"/>
    <property type="evidence" value="ECO:0007669"/>
    <property type="project" value="InterPro"/>
</dbReference>
<feature type="compositionally biased region" description="Polar residues" evidence="3">
    <location>
        <begin position="198"/>
        <end position="210"/>
    </location>
</feature>
<keyword evidence="6" id="KW-1185">Reference proteome</keyword>
<evidence type="ECO:0000256" key="1">
    <source>
        <dbReference type="ARBA" id="ARBA00022723"/>
    </source>
</evidence>
<dbReference type="PANTHER" id="PTHR46910">
    <property type="entry name" value="TRANSCRIPTION FACTOR PDR1"/>
    <property type="match status" value="1"/>
</dbReference>
<evidence type="ECO:0000313" key="6">
    <source>
        <dbReference type="Proteomes" id="UP000736335"/>
    </source>
</evidence>
<dbReference type="SMART" id="SM00066">
    <property type="entry name" value="GAL4"/>
    <property type="match status" value="1"/>
</dbReference>
<dbReference type="GO" id="GO:0000981">
    <property type="term" value="F:DNA-binding transcription factor activity, RNA polymerase II-specific"/>
    <property type="evidence" value="ECO:0007669"/>
    <property type="project" value="InterPro"/>
</dbReference>
<feature type="region of interest" description="Disordered" evidence="3">
    <location>
        <begin position="662"/>
        <end position="730"/>
    </location>
</feature>
<reference evidence="5" key="2">
    <citation type="submission" date="2020-11" db="EMBL/GenBank/DDBJ databases">
        <authorList>
            <consortium name="DOE Joint Genome Institute"/>
            <person name="Kuo A."/>
            <person name="Miyauchi S."/>
            <person name="Kiss E."/>
            <person name="Drula E."/>
            <person name="Kohler A."/>
            <person name="Sanchez-Garcia M."/>
            <person name="Andreopoulos B."/>
            <person name="Barry K.W."/>
            <person name="Bonito G."/>
            <person name="Buee M."/>
            <person name="Carver A."/>
            <person name="Chen C."/>
            <person name="Cichocki N."/>
            <person name="Clum A."/>
            <person name="Culley D."/>
            <person name="Crous P.W."/>
            <person name="Fauchery L."/>
            <person name="Girlanda M."/>
            <person name="Hayes R."/>
            <person name="Keri Z."/>
            <person name="Labutti K."/>
            <person name="Lipzen A."/>
            <person name="Lombard V."/>
            <person name="Magnuson J."/>
            <person name="Maillard F."/>
            <person name="Morin E."/>
            <person name="Murat C."/>
            <person name="Nolan M."/>
            <person name="Ohm R."/>
            <person name="Pangilinan J."/>
            <person name="Pereira M."/>
            <person name="Perotto S."/>
            <person name="Peter M."/>
            <person name="Riley R."/>
            <person name="Sitrit Y."/>
            <person name="Stielow B."/>
            <person name="Szollosi G."/>
            <person name="Zifcakova L."/>
            <person name="Stursova M."/>
            <person name="Spatafora J.W."/>
            <person name="Tedersoo L."/>
            <person name="Vaario L.-M."/>
            <person name="Yamada A."/>
            <person name="Yan M."/>
            <person name="Wang P."/>
            <person name="Xu J."/>
            <person name="Bruns T."/>
            <person name="Baldrian P."/>
            <person name="Vilgalys R."/>
            <person name="Henrissat B."/>
            <person name="Grigoriev I.V."/>
            <person name="Hibbett D."/>
            <person name="Nagy L.G."/>
            <person name="Martin F.M."/>
        </authorList>
    </citation>
    <scope>NUCLEOTIDE SEQUENCE</scope>
    <source>
        <strain evidence="5">UH-Tt-Lm1</strain>
    </source>
</reference>
<sequence length="927" mass="102701">MSSAEDDTPEYGEGSSTALPSSKKRKVQRACDTCRRKKVRCDGGQMPGKNCSNCVTYNLECTYVEAAKKRGPPKGYVESLENRLAKMEKLLQTLCPDADFSKELGGTFDKDSWYKDRMGGKLGTMGGDQTTGSPGGAESLTPSMEEDVHSSDDEFATICITDELRRLSIDRGNTRFFGKSSGVVLIQTAMDMKKEFNTPSEADSLNQTEGGSEPKFANIPSRRPEFWHFEPWVIPKLEDPEPHYQFPDPDLLADLIELYFANMNSFLPLLHRPMFEKSIADDLHRNDDGFGAVVLLVAAVGARFSDDPRVALPGTDAMYSAGWTWFNQVQMVRRSLFSPPSLYDLQIYCLSALFLQGSTAPQSCWTIIGIGIRLVQDVGAHRRKVYGTTLTTEDELWKRAFWVLIALDRSASSALGRPCALQDEDFDLDLPTECDDEYWSPPDPKDAFQQPPGKPSKMSYFISYLKLNQILAFALRTIYSINKSKALLGFVGQQWEQHIVAELDSALNKWVDSVPDHLRWNPHIEDDVFFRQSALLYANYYHLQILVHRPFIPSPRKPSSLSFPSLAICTNAARSCSHLVDYSRERLGPVLPHLTMSIFTSGVVLLLNIWGGKRSGININPVKEMEDVHRCMSALNKSEKRWHSAGRLWDILYELVSVGDLPLPQASPNPSNKRERDSDSPLNAEPSSTNTSPPVEGSRVIAGSRRVFDAKKAMQQQSATREKAAQQRRSELQLPIHTHDLGKMPFHSVSENPTGIGSSLMGRQGQVGQSDQDQSLQQQWADPSAFGFLNVPIIAPTVPPMPAGGMSTNLDNGGASLFSIDPLVYDDMMNNFGGDLYASAIASGSGGQTFGNMFSGGLGLSSLGQGQPGPQSQTQQPLNPSMMMHIPGSEALINPDMLAMWTNAPNGFEWEDWGAYAHNFSDMNRNQ</sequence>
<dbReference type="SMART" id="SM00906">
    <property type="entry name" value="Fungal_trans"/>
    <property type="match status" value="1"/>
</dbReference>
<feature type="region of interest" description="Disordered" evidence="3">
    <location>
        <begin position="751"/>
        <end position="777"/>
    </location>
</feature>
<evidence type="ECO:0000256" key="3">
    <source>
        <dbReference type="SAM" id="MobiDB-lite"/>
    </source>
</evidence>
<feature type="compositionally biased region" description="Basic and acidic residues" evidence="3">
    <location>
        <begin position="720"/>
        <end position="730"/>
    </location>
</feature>
<accession>A0A9P6L198</accession>
<dbReference type="InterPro" id="IPR001138">
    <property type="entry name" value="Zn2Cys6_DnaBD"/>
</dbReference>
<feature type="compositionally biased region" description="Low complexity" evidence="3">
    <location>
        <begin position="860"/>
        <end position="878"/>
    </location>
</feature>
<dbReference type="AlphaFoldDB" id="A0A9P6L198"/>
<dbReference type="Pfam" id="PF04082">
    <property type="entry name" value="Fungal_trans"/>
    <property type="match status" value="1"/>
</dbReference>
<dbReference type="InterPro" id="IPR050987">
    <property type="entry name" value="AtrR-like"/>
</dbReference>
<keyword evidence="2" id="KW-0539">Nucleus</keyword>
<dbReference type="InterPro" id="IPR036864">
    <property type="entry name" value="Zn2-C6_fun-type_DNA-bd_sf"/>
</dbReference>
<dbReference type="EMBL" id="WIUZ02000021">
    <property type="protein sequence ID" value="KAF9778881.1"/>
    <property type="molecule type" value="Genomic_DNA"/>
</dbReference>
<proteinExistence type="predicted"/>
<evidence type="ECO:0000313" key="5">
    <source>
        <dbReference type="EMBL" id="KAF9778881.1"/>
    </source>
</evidence>
<feature type="region of interest" description="Disordered" evidence="3">
    <location>
        <begin position="122"/>
        <end position="148"/>
    </location>
</feature>
<dbReference type="InterPro" id="IPR007219">
    <property type="entry name" value="XnlR_reg_dom"/>
</dbReference>